<evidence type="ECO:0000259" key="2">
    <source>
        <dbReference type="Pfam" id="PF05065"/>
    </source>
</evidence>
<sequence>MFLHSASRRESNVSKFDELVRRMKSAITEAREVATKAENAGRDLTDAERTKCLALLEEAKSLKAQADTEKADNDVRSGLAALTAELNGTANGVKAVPGNAKVRASGGTGEWAKAVTDYSERFGMKSILANGAVPVQVPMDPEPIPLDSPVLSLRQLIPAVADTTGVWKYIQQTVRTNNASTVAQGKKKPTSVYTYDDKEGRAVVIAHLSESIPRQIFDDAPALQGALESEMRLGLELALENQILNGNGSTSGVLDDMTGIGNASGTQELARVSGDDEFIVTRKAITLLEKSSINPTGWVMNADMWETFELIPDANERFMLGNAPVDRAARRLWGVPVVLSEAVADNVAFLADFANATRLHVRQEGVLDWSENHYAADKFGASAPGSDFEGNMIKFRFEGRFGLDVLRPFSIVEVNLTPVA</sequence>
<organism evidence="3 4">
    <name type="scientific">Actinomadura litoris</name>
    <dbReference type="NCBI Taxonomy" id="2678616"/>
    <lineage>
        <taxon>Bacteria</taxon>
        <taxon>Bacillati</taxon>
        <taxon>Actinomycetota</taxon>
        <taxon>Actinomycetes</taxon>
        <taxon>Streptosporangiales</taxon>
        <taxon>Thermomonosporaceae</taxon>
        <taxon>Actinomadura</taxon>
    </lineage>
</organism>
<feature type="domain" description="Phage capsid-like C-terminal" evidence="2">
    <location>
        <begin position="140"/>
        <end position="412"/>
    </location>
</feature>
<comment type="caution">
    <text evidence="3">The sequence shown here is derived from an EMBL/GenBank/DDBJ whole genome shotgun (WGS) entry which is preliminary data.</text>
</comment>
<dbReference type="Gene3D" id="3.30.2320.10">
    <property type="entry name" value="hypothetical protein PF0899 domain"/>
    <property type="match status" value="1"/>
</dbReference>
<dbReference type="Proteomes" id="UP000432015">
    <property type="component" value="Unassembled WGS sequence"/>
</dbReference>
<dbReference type="EMBL" id="WOFH01000012">
    <property type="protein sequence ID" value="MUN40880.1"/>
    <property type="molecule type" value="Genomic_DNA"/>
</dbReference>
<accession>A0A7K1L8W3</accession>
<dbReference type="SUPFAM" id="SSF56563">
    <property type="entry name" value="Major capsid protein gp5"/>
    <property type="match status" value="1"/>
</dbReference>
<evidence type="ECO:0000313" key="4">
    <source>
        <dbReference type="Proteomes" id="UP000432015"/>
    </source>
</evidence>
<name>A0A7K1L8W3_9ACTN</name>
<dbReference type="AlphaFoldDB" id="A0A7K1L8W3"/>
<reference evidence="3 4" key="1">
    <citation type="submission" date="2019-11" db="EMBL/GenBank/DDBJ databases">
        <authorList>
            <person name="Cao P."/>
        </authorList>
    </citation>
    <scope>NUCLEOTIDE SEQUENCE [LARGE SCALE GENOMIC DNA]</scope>
    <source>
        <strain evidence="3 4">NEAU-AAG5</strain>
    </source>
</reference>
<evidence type="ECO:0000313" key="3">
    <source>
        <dbReference type="EMBL" id="MUN40880.1"/>
    </source>
</evidence>
<comment type="subcellular location">
    <subcellularLocation>
        <location evidence="1">Virion</location>
    </subcellularLocation>
</comment>
<dbReference type="Pfam" id="PF05065">
    <property type="entry name" value="Phage_capsid"/>
    <property type="match status" value="1"/>
</dbReference>
<dbReference type="Gene3D" id="3.30.2400.10">
    <property type="entry name" value="Major capsid protein gp5"/>
    <property type="match status" value="1"/>
</dbReference>
<dbReference type="NCBIfam" id="TIGR01554">
    <property type="entry name" value="major_cap_HK97"/>
    <property type="match status" value="1"/>
</dbReference>
<dbReference type="InterPro" id="IPR024455">
    <property type="entry name" value="Phage_capsid"/>
</dbReference>
<gene>
    <name evidence="3" type="ORF">GNZ18_30375</name>
</gene>
<evidence type="ECO:0000256" key="1">
    <source>
        <dbReference type="ARBA" id="ARBA00004328"/>
    </source>
</evidence>
<protein>
    <submittedName>
        <fullName evidence="3">Phage major capsid protein</fullName>
    </submittedName>
</protein>
<keyword evidence="4" id="KW-1185">Reference proteome</keyword>
<dbReference type="InterPro" id="IPR054612">
    <property type="entry name" value="Phage_capsid-like_C"/>
</dbReference>
<proteinExistence type="predicted"/>